<keyword evidence="1 3" id="KW-0378">Hydrolase</keyword>
<gene>
    <name evidence="3" type="primary">PTC7_1</name>
    <name evidence="3" type="ORF">K7432_000883</name>
</gene>
<dbReference type="Proteomes" id="UP001479436">
    <property type="component" value="Unassembled WGS sequence"/>
</dbReference>
<dbReference type="EMBL" id="JASJQH010000017">
    <property type="protein sequence ID" value="KAK9768472.1"/>
    <property type="molecule type" value="Genomic_DNA"/>
</dbReference>
<dbReference type="SMART" id="SM00332">
    <property type="entry name" value="PP2Cc"/>
    <property type="match status" value="1"/>
</dbReference>
<dbReference type="PANTHER" id="PTHR12320">
    <property type="entry name" value="PROTEIN PHOSPHATASE 2C"/>
    <property type="match status" value="1"/>
</dbReference>
<keyword evidence="1" id="KW-0460">Magnesium</keyword>
<dbReference type="InterPro" id="IPR036457">
    <property type="entry name" value="PPM-type-like_dom_sf"/>
</dbReference>
<dbReference type="GO" id="GO:0004722">
    <property type="term" value="F:protein serine/threonine phosphatase activity"/>
    <property type="evidence" value="ECO:0007669"/>
    <property type="project" value="UniProtKB-EC"/>
</dbReference>
<keyword evidence="1" id="KW-0464">Manganese</keyword>
<name>A0ABR2X496_9FUNG</name>
<proteinExistence type="inferred from homology"/>
<reference evidence="3 4" key="1">
    <citation type="submission" date="2023-04" db="EMBL/GenBank/DDBJ databases">
        <title>Genome of Basidiobolus ranarum AG-B5.</title>
        <authorList>
            <person name="Stajich J.E."/>
            <person name="Carter-House D."/>
            <person name="Gryganskyi A."/>
        </authorList>
    </citation>
    <scope>NUCLEOTIDE SEQUENCE [LARGE SCALE GENOMIC DNA]</scope>
    <source>
        <strain evidence="3 4">AG-B5</strain>
    </source>
</reference>
<comment type="similarity">
    <text evidence="1">Belongs to the PP2C family.</text>
</comment>
<keyword evidence="4" id="KW-1185">Reference proteome</keyword>
<dbReference type="PANTHER" id="PTHR12320:SF1">
    <property type="entry name" value="PROTEIN PHOSPHATASE PTC7 HOMOLOG"/>
    <property type="match status" value="1"/>
</dbReference>
<evidence type="ECO:0000256" key="1">
    <source>
        <dbReference type="RuleBase" id="RU366020"/>
    </source>
</evidence>
<dbReference type="Gene3D" id="3.60.40.10">
    <property type="entry name" value="PPM-type phosphatase domain"/>
    <property type="match status" value="1"/>
</dbReference>
<dbReference type="PROSITE" id="PS51746">
    <property type="entry name" value="PPM_2"/>
    <property type="match status" value="1"/>
</dbReference>
<protein>
    <recommendedName>
        <fullName evidence="1">Protein phosphatase</fullName>
        <ecNumber evidence="1">3.1.3.16</ecNumber>
    </recommendedName>
</protein>
<dbReference type="EC" id="3.1.3.16" evidence="1"/>
<dbReference type="InterPro" id="IPR039123">
    <property type="entry name" value="PPTC7"/>
</dbReference>
<comment type="catalytic activity">
    <reaction evidence="1">
        <text>O-phospho-L-seryl-[protein] + H2O = L-seryl-[protein] + phosphate</text>
        <dbReference type="Rhea" id="RHEA:20629"/>
        <dbReference type="Rhea" id="RHEA-COMP:9863"/>
        <dbReference type="Rhea" id="RHEA-COMP:11604"/>
        <dbReference type="ChEBI" id="CHEBI:15377"/>
        <dbReference type="ChEBI" id="CHEBI:29999"/>
        <dbReference type="ChEBI" id="CHEBI:43474"/>
        <dbReference type="ChEBI" id="CHEBI:83421"/>
        <dbReference type="EC" id="3.1.3.16"/>
    </reaction>
</comment>
<dbReference type="InterPro" id="IPR001932">
    <property type="entry name" value="PPM-type_phosphatase-like_dom"/>
</dbReference>
<sequence length="330" mass="36154">MRTPNFRYFVGSSWLPKVPRTIKNAQVPGVPKLAINLTEKIQLPGKVDAGEDALFESLTATRAVLGVADGVGGWAESGVDPAVFSWTLMNNCSEIAELKQNASLHPGDILSQAYKKLLEEGKVDAGNHSILSRIPSNGISNKALNISGSSTACLLGLSKATGNMESANLGDSSYLIIRDEQVLYRSKEQQHYFNCPYQLTVLPKDHPNRDNYCLDEPSQAFRGSHQLEDNDIVILGTDGYFDNVFDRDTISIMKLIKNELKGFNENSEDQGTLNGVQKMAETLTFVAKRLAMDRRRISPWARGARAAGAHNEIGGKLDDITVMVTLVRGN</sequence>
<organism evidence="3 4">
    <name type="scientific">Basidiobolus ranarum</name>
    <dbReference type="NCBI Taxonomy" id="34480"/>
    <lineage>
        <taxon>Eukaryota</taxon>
        <taxon>Fungi</taxon>
        <taxon>Fungi incertae sedis</taxon>
        <taxon>Zoopagomycota</taxon>
        <taxon>Entomophthoromycotina</taxon>
        <taxon>Basidiobolomycetes</taxon>
        <taxon>Basidiobolales</taxon>
        <taxon>Basidiobolaceae</taxon>
        <taxon>Basidiobolus</taxon>
    </lineage>
</organism>
<comment type="catalytic activity">
    <reaction evidence="1">
        <text>O-phospho-L-threonyl-[protein] + H2O = L-threonyl-[protein] + phosphate</text>
        <dbReference type="Rhea" id="RHEA:47004"/>
        <dbReference type="Rhea" id="RHEA-COMP:11060"/>
        <dbReference type="Rhea" id="RHEA-COMP:11605"/>
        <dbReference type="ChEBI" id="CHEBI:15377"/>
        <dbReference type="ChEBI" id="CHEBI:30013"/>
        <dbReference type="ChEBI" id="CHEBI:43474"/>
        <dbReference type="ChEBI" id="CHEBI:61977"/>
        <dbReference type="EC" id="3.1.3.16"/>
    </reaction>
</comment>
<evidence type="ECO:0000259" key="2">
    <source>
        <dbReference type="PROSITE" id="PS51746"/>
    </source>
</evidence>
<comment type="caution">
    <text evidence="3">The sequence shown here is derived from an EMBL/GenBank/DDBJ whole genome shotgun (WGS) entry which is preliminary data.</text>
</comment>
<keyword evidence="1" id="KW-0904">Protein phosphatase</keyword>
<dbReference type="SUPFAM" id="SSF81606">
    <property type="entry name" value="PP2C-like"/>
    <property type="match status" value="1"/>
</dbReference>
<accession>A0ABR2X496</accession>
<evidence type="ECO:0000313" key="4">
    <source>
        <dbReference type="Proteomes" id="UP001479436"/>
    </source>
</evidence>
<feature type="domain" description="PPM-type phosphatase" evidence="2">
    <location>
        <begin position="34"/>
        <end position="327"/>
    </location>
</feature>
<evidence type="ECO:0000313" key="3">
    <source>
        <dbReference type="EMBL" id="KAK9768472.1"/>
    </source>
</evidence>
<comment type="cofactor">
    <cofactor evidence="1">
        <name>Mg(2+)</name>
        <dbReference type="ChEBI" id="CHEBI:18420"/>
    </cofactor>
</comment>
<keyword evidence="1" id="KW-0479">Metal-binding</keyword>
<comment type="cofactor">
    <cofactor evidence="1">
        <name>Mn(2+)</name>
        <dbReference type="ChEBI" id="CHEBI:29035"/>
    </cofactor>
</comment>